<accession>A0AAV5HZN7</accession>
<evidence type="ECO:0000313" key="1">
    <source>
        <dbReference type="EMBL" id="GKU94327.1"/>
    </source>
</evidence>
<comment type="caution">
    <text evidence="1">The sequence shown here is derived from an EMBL/GenBank/DDBJ whole genome shotgun (WGS) entry which is preliminary data.</text>
</comment>
<proteinExistence type="predicted"/>
<keyword evidence="2" id="KW-1185">Reference proteome</keyword>
<gene>
    <name evidence="1" type="ORF">SLEP1_g7838</name>
</gene>
<organism evidence="1 2">
    <name type="scientific">Rubroshorea leprosula</name>
    <dbReference type="NCBI Taxonomy" id="152421"/>
    <lineage>
        <taxon>Eukaryota</taxon>
        <taxon>Viridiplantae</taxon>
        <taxon>Streptophyta</taxon>
        <taxon>Embryophyta</taxon>
        <taxon>Tracheophyta</taxon>
        <taxon>Spermatophyta</taxon>
        <taxon>Magnoliopsida</taxon>
        <taxon>eudicotyledons</taxon>
        <taxon>Gunneridae</taxon>
        <taxon>Pentapetalae</taxon>
        <taxon>rosids</taxon>
        <taxon>malvids</taxon>
        <taxon>Malvales</taxon>
        <taxon>Dipterocarpaceae</taxon>
        <taxon>Rubroshorea</taxon>
    </lineage>
</organism>
<dbReference type="AlphaFoldDB" id="A0AAV5HZN7"/>
<reference evidence="1 2" key="1">
    <citation type="journal article" date="2021" name="Commun. Biol.">
        <title>The genome of Shorea leprosula (Dipterocarpaceae) highlights the ecological relevance of drought in aseasonal tropical rainforests.</title>
        <authorList>
            <person name="Ng K.K.S."/>
            <person name="Kobayashi M.J."/>
            <person name="Fawcett J.A."/>
            <person name="Hatakeyama M."/>
            <person name="Paape T."/>
            <person name="Ng C.H."/>
            <person name="Ang C.C."/>
            <person name="Tnah L.H."/>
            <person name="Lee C.T."/>
            <person name="Nishiyama T."/>
            <person name="Sese J."/>
            <person name="O'Brien M.J."/>
            <person name="Copetti D."/>
            <person name="Mohd Noor M.I."/>
            <person name="Ong R.C."/>
            <person name="Putra M."/>
            <person name="Sireger I.Z."/>
            <person name="Indrioko S."/>
            <person name="Kosugi Y."/>
            <person name="Izuno A."/>
            <person name="Isagi Y."/>
            <person name="Lee S.L."/>
            <person name="Shimizu K.K."/>
        </authorList>
    </citation>
    <scope>NUCLEOTIDE SEQUENCE [LARGE SCALE GENOMIC DNA]</scope>
    <source>
        <strain evidence="1">214</strain>
    </source>
</reference>
<sequence>MHSSLVQHTESISIVGGSVLGFKKSSNSESDDLKPSLFLQLLSSLLDSLPLVHALPSPFGSLPLHFFVQTTAAPPAEIG</sequence>
<name>A0AAV5HZN7_9ROSI</name>
<dbReference type="Proteomes" id="UP001054252">
    <property type="component" value="Unassembled WGS sequence"/>
</dbReference>
<protein>
    <submittedName>
        <fullName evidence="1">Uncharacterized protein</fullName>
    </submittedName>
</protein>
<dbReference type="EMBL" id="BPVZ01000008">
    <property type="protein sequence ID" value="GKU94327.1"/>
    <property type="molecule type" value="Genomic_DNA"/>
</dbReference>
<evidence type="ECO:0000313" key="2">
    <source>
        <dbReference type="Proteomes" id="UP001054252"/>
    </source>
</evidence>